<protein>
    <recommendedName>
        <fullName evidence="4">glutamate-1-semialdehyde 2,1-aminomutase</fullName>
        <ecNumber evidence="4">5.4.3.8</ecNumber>
    </recommendedName>
</protein>
<feature type="compositionally biased region" description="Basic residues" evidence="8">
    <location>
        <begin position="432"/>
        <end position="453"/>
    </location>
</feature>
<dbReference type="EMBL" id="AUZY01009173">
    <property type="protein sequence ID" value="EQD43214.1"/>
    <property type="molecule type" value="Genomic_DNA"/>
</dbReference>
<comment type="cofactor">
    <cofactor evidence="1">
        <name>pyridoxal 5'-phosphate</name>
        <dbReference type="ChEBI" id="CHEBI:597326"/>
    </cofactor>
</comment>
<keyword evidence="5" id="KW-0663">Pyridoxal phosphate</keyword>
<dbReference type="GO" id="GO:0006779">
    <property type="term" value="P:porphyrin-containing compound biosynthetic process"/>
    <property type="evidence" value="ECO:0007669"/>
    <property type="project" value="UniProtKB-KW"/>
</dbReference>
<dbReference type="PROSITE" id="PS00600">
    <property type="entry name" value="AA_TRANSFER_CLASS_3"/>
    <property type="match status" value="1"/>
</dbReference>
<dbReference type="AlphaFoldDB" id="T1AR70"/>
<evidence type="ECO:0000256" key="8">
    <source>
        <dbReference type="SAM" id="MobiDB-lite"/>
    </source>
</evidence>
<dbReference type="GO" id="GO:0008483">
    <property type="term" value="F:transaminase activity"/>
    <property type="evidence" value="ECO:0007669"/>
    <property type="project" value="InterPro"/>
</dbReference>
<dbReference type="Pfam" id="PF00202">
    <property type="entry name" value="Aminotran_3"/>
    <property type="match status" value="1"/>
</dbReference>
<evidence type="ECO:0000256" key="5">
    <source>
        <dbReference type="ARBA" id="ARBA00022898"/>
    </source>
</evidence>
<evidence type="ECO:0000256" key="2">
    <source>
        <dbReference type="ARBA" id="ARBA00004819"/>
    </source>
</evidence>
<dbReference type="GO" id="GO:0042286">
    <property type="term" value="F:glutamate-1-semialdehyde 2,1-aminomutase activity"/>
    <property type="evidence" value="ECO:0007669"/>
    <property type="project" value="UniProtKB-EC"/>
</dbReference>
<evidence type="ECO:0000256" key="7">
    <source>
        <dbReference type="ARBA" id="ARBA00023244"/>
    </source>
</evidence>
<proteinExistence type="inferred from homology"/>
<evidence type="ECO:0000256" key="4">
    <source>
        <dbReference type="ARBA" id="ARBA00012143"/>
    </source>
</evidence>
<comment type="similarity">
    <text evidence="3">Belongs to the class-III pyridoxal-phosphate-dependent aminotransferase family. HemL subfamily.</text>
</comment>
<sequence>MDLSRELYRRARALFPGGVSSPVRAYRPYPRFLARGRGAYVWDVEGRRYVDLCLAFGPLLNGHAFPPVVAAVQRQARLGSLFGAPLELEVRVARRIQSLFPSMQRLRFVSTGGEGAAALVRLARGYTRAPGVVKMDGGFHGSVDPLLFRAGSAAAGLPASAGVVPAPEAPTYVVPFNDADALEALLAEAKDVGLVLLEPVLGNVGTILPEPGYLKRVRALTREEGILLAFDEVITGLRVAPGGAQERFGVTPDLTLLGKAIGGGLPLAAYGGRREILSWVAPEGPVYQSGTYSGNPLSLAAAEATLERVNAATLSRVEAETRRLVAELSEVFRRAGRSVSLPTVGSLFSLFLTEGPVRDAEAARNVASATHDRLLRAVLEGGVFLPQSPFETFFLSTRHGPRERRQVVQTFSRALERLSRQGRVERPAGPSRRSRARRKGRHRGPPSVVRSRR</sequence>
<dbReference type="InterPro" id="IPR015421">
    <property type="entry name" value="PyrdxlP-dep_Trfase_major"/>
</dbReference>
<comment type="pathway">
    <text evidence="2">Porphyrin-containing compound metabolism; protoporphyrin-IX biosynthesis; 5-aminolevulinate from L-glutamyl-tRNA(Glu): step 2/2.</text>
</comment>
<dbReference type="SUPFAM" id="SSF53383">
    <property type="entry name" value="PLP-dependent transferases"/>
    <property type="match status" value="1"/>
</dbReference>
<keyword evidence="7" id="KW-0627">Porphyrin biosynthesis</keyword>
<dbReference type="InterPro" id="IPR015424">
    <property type="entry name" value="PyrdxlP-dep_Trfase"/>
</dbReference>
<feature type="region of interest" description="Disordered" evidence="8">
    <location>
        <begin position="419"/>
        <end position="453"/>
    </location>
</feature>
<dbReference type="Gene3D" id="3.40.640.10">
    <property type="entry name" value="Type I PLP-dependent aspartate aminotransferase-like (Major domain)"/>
    <property type="match status" value="1"/>
</dbReference>
<organism evidence="9">
    <name type="scientific">mine drainage metagenome</name>
    <dbReference type="NCBI Taxonomy" id="410659"/>
    <lineage>
        <taxon>unclassified sequences</taxon>
        <taxon>metagenomes</taxon>
        <taxon>ecological metagenomes</taxon>
    </lineage>
</organism>
<dbReference type="InterPro" id="IPR005814">
    <property type="entry name" value="Aminotrans_3"/>
</dbReference>
<dbReference type="PANTHER" id="PTHR43713">
    <property type="entry name" value="GLUTAMATE-1-SEMIALDEHYDE 2,1-AMINOMUTASE"/>
    <property type="match status" value="1"/>
</dbReference>
<dbReference type="EC" id="5.4.3.8" evidence="4"/>
<dbReference type="NCBIfam" id="NF000818">
    <property type="entry name" value="PRK00062.1"/>
    <property type="match status" value="1"/>
</dbReference>
<evidence type="ECO:0000313" key="9">
    <source>
        <dbReference type="EMBL" id="EQD43214.1"/>
    </source>
</evidence>
<reference evidence="9" key="1">
    <citation type="submission" date="2013-08" db="EMBL/GenBank/DDBJ databases">
        <authorList>
            <person name="Mendez C."/>
            <person name="Richter M."/>
            <person name="Ferrer M."/>
            <person name="Sanchez J."/>
        </authorList>
    </citation>
    <scope>NUCLEOTIDE SEQUENCE</scope>
</reference>
<evidence type="ECO:0000256" key="6">
    <source>
        <dbReference type="ARBA" id="ARBA00023235"/>
    </source>
</evidence>
<dbReference type="FunFam" id="3.40.640.10:FF:000021">
    <property type="entry name" value="Glutamate-1-semialdehyde 2,1-aminomutase"/>
    <property type="match status" value="1"/>
</dbReference>
<dbReference type="Gene3D" id="3.90.1150.10">
    <property type="entry name" value="Aspartate Aminotransferase, domain 1"/>
    <property type="match status" value="1"/>
</dbReference>
<dbReference type="GO" id="GO:0030170">
    <property type="term" value="F:pyridoxal phosphate binding"/>
    <property type="evidence" value="ECO:0007669"/>
    <property type="project" value="InterPro"/>
</dbReference>
<evidence type="ECO:0000256" key="1">
    <source>
        <dbReference type="ARBA" id="ARBA00001933"/>
    </source>
</evidence>
<dbReference type="InterPro" id="IPR049704">
    <property type="entry name" value="Aminotrans_3_PPA_site"/>
</dbReference>
<evidence type="ECO:0000256" key="3">
    <source>
        <dbReference type="ARBA" id="ARBA00008981"/>
    </source>
</evidence>
<dbReference type="CDD" id="cd00610">
    <property type="entry name" value="OAT_like"/>
    <property type="match status" value="1"/>
</dbReference>
<keyword evidence="6" id="KW-0413">Isomerase</keyword>
<dbReference type="PANTHER" id="PTHR43713:SF3">
    <property type="entry name" value="GLUTAMATE-1-SEMIALDEHYDE 2,1-AMINOMUTASE 1, CHLOROPLASTIC-RELATED"/>
    <property type="match status" value="1"/>
</dbReference>
<comment type="caution">
    <text evidence="9">The sequence shown here is derived from an EMBL/GenBank/DDBJ whole genome shotgun (WGS) entry which is preliminary data.</text>
</comment>
<name>T1AR70_9ZZZZ</name>
<dbReference type="InterPro" id="IPR015422">
    <property type="entry name" value="PyrdxlP-dep_Trfase_small"/>
</dbReference>
<gene>
    <name evidence="9" type="ORF">B1B_13916</name>
</gene>
<reference evidence="9" key="2">
    <citation type="journal article" date="2014" name="ISME J.">
        <title>Microbial stratification in low pH oxic and suboxic macroscopic growths along an acid mine drainage.</title>
        <authorList>
            <person name="Mendez-Garcia C."/>
            <person name="Mesa V."/>
            <person name="Sprenger R.R."/>
            <person name="Richter M."/>
            <person name="Diez M.S."/>
            <person name="Solano J."/>
            <person name="Bargiela R."/>
            <person name="Golyshina O.V."/>
            <person name="Manteca A."/>
            <person name="Ramos J.L."/>
            <person name="Gallego J.R."/>
            <person name="Llorente I."/>
            <person name="Martins Dos Santos V.A."/>
            <person name="Jensen O.N."/>
            <person name="Pelaez A.I."/>
            <person name="Sanchez J."/>
            <person name="Ferrer M."/>
        </authorList>
    </citation>
    <scope>NUCLEOTIDE SEQUENCE</scope>
</reference>
<accession>T1AR70</accession>